<feature type="domain" description="Fe2OG dioxygenase" evidence="2">
    <location>
        <begin position="179"/>
        <end position="286"/>
    </location>
</feature>
<accession>A0A067T599</accession>
<dbReference type="Proteomes" id="UP000027222">
    <property type="component" value="Unassembled WGS sequence"/>
</dbReference>
<name>A0A067T599_GALM3</name>
<dbReference type="InterPro" id="IPR005123">
    <property type="entry name" value="Oxoglu/Fe-dep_dioxygenase_dom"/>
</dbReference>
<comment type="similarity">
    <text evidence="1">Belongs to the iron/ascorbate-dependent oxidoreductase family.</text>
</comment>
<keyword evidence="1" id="KW-0479">Metal-binding</keyword>
<dbReference type="EMBL" id="KL142375">
    <property type="protein sequence ID" value="KDR78360.1"/>
    <property type="molecule type" value="Genomic_DNA"/>
</dbReference>
<dbReference type="GO" id="GO:0046872">
    <property type="term" value="F:metal ion binding"/>
    <property type="evidence" value="ECO:0007669"/>
    <property type="project" value="UniProtKB-KW"/>
</dbReference>
<reference evidence="4" key="1">
    <citation type="journal article" date="2014" name="Proc. Natl. Acad. Sci. U.S.A.">
        <title>Extensive sampling of basidiomycete genomes demonstrates inadequacy of the white-rot/brown-rot paradigm for wood decay fungi.</title>
        <authorList>
            <person name="Riley R."/>
            <person name="Salamov A.A."/>
            <person name="Brown D.W."/>
            <person name="Nagy L.G."/>
            <person name="Floudas D."/>
            <person name="Held B.W."/>
            <person name="Levasseur A."/>
            <person name="Lombard V."/>
            <person name="Morin E."/>
            <person name="Otillar R."/>
            <person name="Lindquist E.A."/>
            <person name="Sun H."/>
            <person name="LaButti K.M."/>
            <person name="Schmutz J."/>
            <person name="Jabbour D."/>
            <person name="Luo H."/>
            <person name="Baker S.E."/>
            <person name="Pisabarro A.G."/>
            <person name="Walton J.D."/>
            <person name="Blanchette R.A."/>
            <person name="Henrissat B."/>
            <person name="Martin F."/>
            <person name="Cullen D."/>
            <person name="Hibbett D.S."/>
            <person name="Grigoriev I.V."/>
        </authorList>
    </citation>
    <scope>NUCLEOTIDE SEQUENCE [LARGE SCALE GENOMIC DNA]</scope>
    <source>
        <strain evidence="4">CBS 339.88</strain>
    </source>
</reference>
<keyword evidence="1" id="KW-0408">Iron</keyword>
<dbReference type="GO" id="GO:0016491">
    <property type="term" value="F:oxidoreductase activity"/>
    <property type="evidence" value="ECO:0007669"/>
    <property type="project" value="UniProtKB-KW"/>
</dbReference>
<sequence length="354" mass="38990">MSPSALPPFPADLPIRDLLVVDFKLLKAGDKAQANALWQAATTWGFWYLKNYEAEDCVEAMFKMGRETLVLPFEEKMKYWQGNKGASFGYKVAGATYADIDGSTDVAEFINVSKDDAIAYPTIVHKAYPTTVNVHMEEAIRPFIRSCLETNRVLMNVFNQKLELPAGTLSELHCPEKECISEARCIKVPPASNDIKIALGAHTDFGSISFLVNRLGGLQVLVSNPKSGIGEWTYIKPIEGYAICNIGDTLSILSGGILKSCVHRVVPPPGDQAKHERWSLVYFARPTNDVYLQALSDKSLLIAEAVEKADKSLYTPGMTAAQWFAMRQTQHRTDSDKGIDTILALGPKMVGAQV</sequence>
<evidence type="ECO:0000259" key="2">
    <source>
        <dbReference type="PROSITE" id="PS51471"/>
    </source>
</evidence>
<dbReference type="InterPro" id="IPR026992">
    <property type="entry name" value="DIOX_N"/>
</dbReference>
<keyword evidence="4" id="KW-1185">Reference proteome</keyword>
<dbReference type="OrthoDB" id="406156at2759"/>
<evidence type="ECO:0000256" key="1">
    <source>
        <dbReference type="RuleBase" id="RU003682"/>
    </source>
</evidence>
<gene>
    <name evidence="3" type="ORF">GALMADRAFT_1315858</name>
</gene>
<dbReference type="Gene3D" id="2.60.120.330">
    <property type="entry name" value="B-lactam Antibiotic, Isopenicillin N Synthase, Chain"/>
    <property type="match status" value="1"/>
</dbReference>
<organism evidence="3 4">
    <name type="scientific">Galerina marginata (strain CBS 339.88)</name>
    <dbReference type="NCBI Taxonomy" id="685588"/>
    <lineage>
        <taxon>Eukaryota</taxon>
        <taxon>Fungi</taxon>
        <taxon>Dikarya</taxon>
        <taxon>Basidiomycota</taxon>
        <taxon>Agaricomycotina</taxon>
        <taxon>Agaricomycetes</taxon>
        <taxon>Agaricomycetidae</taxon>
        <taxon>Agaricales</taxon>
        <taxon>Agaricineae</taxon>
        <taxon>Strophariaceae</taxon>
        <taxon>Galerina</taxon>
    </lineage>
</organism>
<protein>
    <recommendedName>
        <fullName evidence="2">Fe2OG dioxygenase domain-containing protein</fullName>
    </recommendedName>
</protein>
<evidence type="ECO:0000313" key="4">
    <source>
        <dbReference type="Proteomes" id="UP000027222"/>
    </source>
</evidence>
<keyword evidence="1" id="KW-0560">Oxidoreductase</keyword>
<dbReference type="PROSITE" id="PS51471">
    <property type="entry name" value="FE2OG_OXY"/>
    <property type="match status" value="1"/>
</dbReference>
<dbReference type="SUPFAM" id="SSF51197">
    <property type="entry name" value="Clavaminate synthase-like"/>
    <property type="match status" value="1"/>
</dbReference>
<dbReference type="HOGENOM" id="CLU_010119_4_0_1"/>
<dbReference type="AlphaFoldDB" id="A0A067T599"/>
<dbReference type="STRING" id="685588.A0A067T599"/>
<proteinExistence type="inferred from homology"/>
<dbReference type="InterPro" id="IPR050231">
    <property type="entry name" value="Iron_ascorbate_oxido_reductase"/>
</dbReference>
<dbReference type="InterPro" id="IPR044861">
    <property type="entry name" value="IPNS-like_FE2OG_OXY"/>
</dbReference>
<dbReference type="Pfam" id="PF03171">
    <property type="entry name" value="2OG-FeII_Oxy"/>
    <property type="match status" value="1"/>
</dbReference>
<evidence type="ECO:0000313" key="3">
    <source>
        <dbReference type="EMBL" id="KDR78360.1"/>
    </source>
</evidence>
<dbReference type="Pfam" id="PF14226">
    <property type="entry name" value="DIOX_N"/>
    <property type="match status" value="1"/>
</dbReference>
<dbReference type="InterPro" id="IPR027443">
    <property type="entry name" value="IPNS-like_sf"/>
</dbReference>
<dbReference type="PANTHER" id="PTHR47990">
    <property type="entry name" value="2-OXOGLUTARATE (2OG) AND FE(II)-DEPENDENT OXYGENASE SUPERFAMILY PROTEIN-RELATED"/>
    <property type="match status" value="1"/>
</dbReference>